<dbReference type="InterPro" id="IPR003583">
    <property type="entry name" value="Hlx-hairpin-Hlx_DNA-bd_motif"/>
</dbReference>
<evidence type="ECO:0000259" key="2">
    <source>
        <dbReference type="SMART" id="SM00278"/>
    </source>
</evidence>
<dbReference type="Pfam" id="PF12836">
    <property type="entry name" value="HHH_3"/>
    <property type="match status" value="1"/>
</dbReference>
<dbReference type="Gene3D" id="1.10.150.320">
    <property type="entry name" value="Photosystem II 12 kDa extrinsic protein"/>
    <property type="match status" value="1"/>
</dbReference>
<dbReference type="eggNOG" id="COG1555">
    <property type="taxonomic scope" value="Bacteria"/>
</dbReference>
<dbReference type="Proteomes" id="UP000005387">
    <property type="component" value="Unassembled WGS sequence"/>
</dbReference>
<organism evidence="3 4">
    <name type="scientific">Paenibacillus curdlanolyticus YK9</name>
    <dbReference type="NCBI Taxonomy" id="717606"/>
    <lineage>
        <taxon>Bacteria</taxon>
        <taxon>Bacillati</taxon>
        <taxon>Bacillota</taxon>
        <taxon>Bacilli</taxon>
        <taxon>Bacillales</taxon>
        <taxon>Paenibacillaceae</taxon>
        <taxon>Paenibacillus</taxon>
    </lineage>
</organism>
<dbReference type="GO" id="GO:0015627">
    <property type="term" value="C:type II protein secretion system complex"/>
    <property type="evidence" value="ECO:0007669"/>
    <property type="project" value="TreeGrafter"/>
</dbReference>
<reference evidence="3 4" key="1">
    <citation type="submission" date="2010-07" db="EMBL/GenBank/DDBJ databases">
        <title>The draft genome of Paenibacillus curdlanolyticus YK9.</title>
        <authorList>
            <consortium name="US DOE Joint Genome Institute (JGI-PGF)"/>
            <person name="Lucas S."/>
            <person name="Copeland A."/>
            <person name="Lapidus A."/>
            <person name="Cheng J.-F."/>
            <person name="Bruce D."/>
            <person name="Goodwin L."/>
            <person name="Pitluck S."/>
            <person name="Land M.L."/>
            <person name="Hauser L."/>
            <person name="Chang Y.-J."/>
            <person name="Jeffries C."/>
            <person name="Anderson I.J."/>
            <person name="Johnson E."/>
            <person name="Loganathan U."/>
            <person name="Mulhopadhyay B."/>
            <person name="Kyrpides N."/>
            <person name="Woyke T.J."/>
        </authorList>
    </citation>
    <scope>NUCLEOTIDE SEQUENCE [LARGE SCALE GENOMIC DNA]</scope>
    <source>
        <strain evidence="3 4">YK9</strain>
    </source>
</reference>
<dbReference type="RefSeq" id="WP_006036245.1">
    <property type="nucleotide sequence ID" value="NZ_AEDD01000001.1"/>
</dbReference>
<evidence type="ECO:0000313" key="3">
    <source>
        <dbReference type="EMBL" id="EFM12716.1"/>
    </source>
</evidence>
<evidence type="ECO:0000313" key="4">
    <source>
        <dbReference type="Proteomes" id="UP000005387"/>
    </source>
</evidence>
<gene>
    <name evidence="3" type="ORF">PaecuDRAFT_0227</name>
</gene>
<feature type="domain" description="Helix-hairpin-helix DNA-binding motif class 1" evidence="2">
    <location>
        <begin position="150"/>
        <end position="169"/>
    </location>
</feature>
<protein>
    <submittedName>
        <fullName evidence="3">Competence protein ComEA helix-hairpin-helix repeat protein</fullName>
    </submittedName>
</protein>
<feature type="domain" description="Helix-hairpin-helix DNA-binding motif class 1" evidence="2">
    <location>
        <begin position="120"/>
        <end position="139"/>
    </location>
</feature>
<dbReference type="GO" id="GO:0006281">
    <property type="term" value="P:DNA repair"/>
    <property type="evidence" value="ECO:0007669"/>
    <property type="project" value="InterPro"/>
</dbReference>
<dbReference type="SUPFAM" id="SSF47781">
    <property type="entry name" value="RuvA domain 2-like"/>
    <property type="match status" value="1"/>
</dbReference>
<dbReference type="InterPro" id="IPR010994">
    <property type="entry name" value="RuvA_2-like"/>
</dbReference>
<feature type="region of interest" description="Disordered" evidence="1">
    <location>
        <begin position="65"/>
        <end position="110"/>
    </location>
</feature>
<dbReference type="InterPro" id="IPR004509">
    <property type="entry name" value="Competence_ComEA_HhH"/>
</dbReference>
<name>E0I352_9BACL</name>
<accession>E0I352</accession>
<dbReference type="EMBL" id="AEDD01000001">
    <property type="protein sequence ID" value="EFM12716.1"/>
    <property type="molecule type" value="Genomic_DNA"/>
</dbReference>
<dbReference type="NCBIfam" id="TIGR00426">
    <property type="entry name" value="competence protein ComEA helix-hairpin-helix repeat region"/>
    <property type="match status" value="1"/>
</dbReference>
<sequence>MHIIFHRGNAMFTRRRKLLVLFIASAGLVLVGLGLWKMDAGQANSLLPIDEGLYAAIQDAQEGKTVVGEPSSRPPLAADANADARSPSDEPALSKVEKPIKSEVPPANDGRIDINRANAEELDALPGIGPAKAAAIVADRERNGAFRSVEELDRVKGIGLKMVEKLREHVVVLP</sequence>
<dbReference type="PANTHER" id="PTHR21180:SF32">
    <property type="entry name" value="ENDONUCLEASE_EXONUCLEASE_PHOSPHATASE FAMILY DOMAIN-CONTAINING PROTEIN 1"/>
    <property type="match status" value="1"/>
</dbReference>
<evidence type="ECO:0000256" key="1">
    <source>
        <dbReference type="SAM" id="MobiDB-lite"/>
    </source>
</evidence>
<dbReference type="SMART" id="SM00278">
    <property type="entry name" value="HhH1"/>
    <property type="match status" value="2"/>
</dbReference>
<proteinExistence type="predicted"/>
<dbReference type="GO" id="GO:0003677">
    <property type="term" value="F:DNA binding"/>
    <property type="evidence" value="ECO:0007669"/>
    <property type="project" value="InterPro"/>
</dbReference>
<dbReference type="GO" id="GO:0015628">
    <property type="term" value="P:protein secretion by the type II secretion system"/>
    <property type="evidence" value="ECO:0007669"/>
    <property type="project" value="TreeGrafter"/>
</dbReference>
<dbReference type="AlphaFoldDB" id="E0I352"/>
<keyword evidence="4" id="KW-1185">Reference proteome</keyword>
<dbReference type="PANTHER" id="PTHR21180">
    <property type="entry name" value="ENDONUCLEASE/EXONUCLEASE/PHOSPHATASE FAMILY DOMAIN-CONTAINING PROTEIN 1"/>
    <property type="match status" value="1"/>
</dbReference>
<dbReference type="InterPro" id="IPR051675">
    <property type="entry name" value="Endo/Exo/Phosphatase_dom_1"/>
</dbReference>
<dbReference type="STRING" id="717606.PaecuDRAFT_0227"/>